<comment type="caution">
    <text evidence="2">The sequence shown here is derived from an EMBL/GenBank/DDBJ whole genome shotgun (WGS) entry which is preliminary data.</text>
</comment>
<feature type="region of interest" description="Disordered" evidence="1">
    <location>
        <begin position="21"/>
        <end position="51"/>
    </location>
</feature>
<evidence type="ECO:0000313" key="2">
    <source>
        <dbReference type="EMBL" id="GMH32141.1"/>
    </source>
</evidence>
<organism evidence="2 3">
    <name type="scientific">Nepenthes gracilis</name>
    <name type="common">Slender pitcher plant</name>
    <dbReference type="NCBI Taxonomy" id="150966"/>
    <lineage>
        <taxon>Eukaryota</taxon>
        <taxon>Viridiplantae</taxon>
        <taxon>Streptophyta</taxon>
        <taxon>Embryophyta</taxon>
        <taxon>Tracheophyta</taxon>
        <taxon>Spermatophyta</taxon>
        <taxon>Magnoliopsida</taxon>
        <taxon>eudicotyledons</taxon>
        <taxon>Gunneridae</taxon>
        <taxon>Pentapetalae</taxon>
        <taxon>Caryophyllales</taxon>
        <taxon>Nepenthaceae</taxon>
        <taxon>Nepenthes</taxon>
    </lineage>
</organism>
<protein>
    <submittedName>
        <fullName evidence="2">Uncharacterized protein</fullName>
    </submittedName>
</protein>
<sequence length="137" mass="15249">MLRHTGNELIFRADGHGRVDFNDRRQLPKSQNTSRCQSQSLGIHRRNGTPRTHARLSHRNIYFNALCGFDLVGAFADLKIGAPSGLDLARLNGTGEAKILRAGVGCDRSRFWKPEWAVTGADWELAGCGRSRFEAEL</sequence>
<dbReference type="AlphaFoldDB" id="A0AAD3TMS7"/>
<evidence type="ECO:0000313" key="3">
    <source>
        <dbReference type="Proteomes" id="UP001279734"/>
    </source>
</evidence>
<gene>
    <name evidence="2" type="ORF">Nepgr_033985</name>
</gene>
<reference evidence="2" key="1">
    <citation type="submission" date="2023-05" db="EMBL/GenBank/DDBJ databases">
        <title>Nepenthes gracilis genome sequencing.</title>
        <authorList>
            <person name="Fukushima K."/>
        </authorList>
    </citation>
    <scope>NUCLEOTIDE SEQUENCE</scope>
    <source>
        <strain evidence="2">SING2019-196</strain>
    </source>
</reference>
<keyword evidence="3" id="KW-1185">Reference proteome</keyword>
<feature type="compositionally biased region" description="Polar residues" evidence="1">
    <location>
        <begin position="28"/>
        <end position="41"/>
    </location>
</feature>
<evidence type="ECO:0000256" key="1">
    <source>
        <dbReference type="SAM" id="MobiDB-lite"/>
    </source>
</evidence>
<dbReference type="EMBL" id="BSYO01000128">
    <property type="protein sequence ID" value="GMH32141.1"/>
    <property type="molecule type" value="Genomic_DNA"/>
</dbReference>
<proteinExistence type="predicted"/>
<accession>A0AAD3TMS7</accession>
<name>A0AAD3TMS7_NEPGR</name>
<dbReference type="Proteomes" id="UP001279734">
    <property type="component" value="Unassembled WGS sequence"/>
</dbReference>